<comment type="similarity">
    <text evidence="2 9">Belongs to the uroporphyrinogen-III synthase family.</text>
</comment>
<evidence type="ECO:0000256" key="5">
    <source>
        <dbReference type="ARBA" id="ARBA00023244"/>
    </source>
</evidence>
<comment type="caution">
    <text evidence="11">The sequence shown here is derived from an EMBL/GenBank/DDBJ whole genome shotgun (WGS) entry which is preliminary data.</text>
</comment>
<dbReference type="RefSeq" id="WP_160909733.1">
    <property type="nucleotide sequence ID" value="NZ_WMEQ01000007.1"/>
</dbReference>
<dbReference type="InterPro" id="IPR039793">
    <property type="entry name" value="UROS/Hem4"/>
</dbReference>
<dbReference type="CDD" id="cd06578">
    <property type="entry name" value="HemD"/>
    <property type="match status" value="1"/>
</dbReference>
<proteinExistence type="inferred from homology"/>
<evidence type="ECO:0000259" key="10">
    <source>
        <dbReference type="Pfam" id="PF02602"/>
    </source>
</evidence>
<evidence type="ECO:0000256" key="2">
    <source>
        <dbReference type="ARBA" id="ARBA00008133"/>
    </source>
</evidence>
<evidence type="ECO:0000256" key="9">
    <source>
        <dbReference type="RuleBase" id="RU366031"/>
    </source>
</evidence>
<evidence type="ECO:0000256" key="4">
    <source>
        <dbReference type="ARBA" id="ARBA00023239"/>
    </source>
</evidence>
<dbReference type="InterPro" id="IPR003754">
    <property type="entry name" value="4pyrrol_synth_uPrphyn_synth"/>
</dbReference>
<protein>
    <recommendedName>
        <fullName evidence="7 9">Uroporphyrinogen-III synthase</fullName>
        <ecNumber evidence="3 9">4.2.1.75</ecNumber>
    </recommendedName>
</protein>
<dbReference type="EC" id="4.2.1.75" evidence="3 9"/>
<dbReference type="PANTHER" id="PTHR38042">
    <property type="entry name" value="UROPORPHYRINOGEN-III SYNTHASE, CHLOROPLASTIC"/>
    <property type="match status" value="1"/>
</dbReference>
<evidence type="ECO:0000256" key="8">
    <source>
        <dbReference type="ARBA" id="ARBA00048617"/>
    </source>
</evidence>
<keyword evidence="4 9" id="KW-0456">Lyase</keyword>
<dbReference type="Pfam" id="PF02602">
    <property type="entry name" value="HEM4"/>
    <property type="match status" value="1"/>
</dbReference>
<evidence type="ECO:0000256" key="1">
    <source>
        <dbReference type="ARBA" id="ARBA00004772"/>
    </source>
</evidence>
<feature type="domain" description="Tetrapyrrole biosynthesis uroporphyrinogen III synthase" evidence="10">
    <location>
        <begin position="21"/>
        <end position="249"/>
    </location>
</feature>
<dbReference type="GO" id="GO:0006782">
    <property type="term" value="P:protoporphyrinogen IX biosynthetic process"/>
    <property type="evidence" value="ECO:0007669"/>
    <property type="project" value="UniProtKB-UniRule"/>
</dbReference>
<dbReference type="GO" id="GO:0004852">
    <property type="term" value="F:uroporphyrinogen-III synthase activity"/>
    <property type="evidence" value="ECO:0007669"/>
    <property type="project" value="UniProtKB-UniRule"/>
</dbReference>
<dbReference type="UniPathway" id="UPA00251">
    <property type="reaction ID" value="UER00320"/>
</dbReference>
<dbReference type="GO" id="GO:0006780">
    <property type="term" value="P:uroporphyrinogen III biosynthetic process"/>
    <property type="evidence" value="ECO:0007669"/>
    <property type="project" value="UniProtKB-UniRule"/>
</dbReference>
<reference evidence="11 12" key="1">
    <citation type="submission" date="2019-11" db="EMBL/GenBank/DDBJ databases">
        <title>Genome sequences of 17 halophilic strains isolated from different environments.</title>
        <authorList>
            <person name="Furrow R.E."/>
        </authorList>
    </citation>
    <scope>NUCLEOTIDE SEQUENCE [LARGE SCALE GENOMIC DNA]</scope>
    <source>
        <strain evidence="11 12">22514_16_FS</strain>
    </source>
</reference>
<comment type="pathway">
    <text evidence="1 9">Porphyrin-containing compound metabolism; protoporphyrin-IX biosynthesis; coproporphyrinogen-III from 5-aminolevulinate: step 3/4.</text>
</comment>
<comment type="function">
    <text evidence="6 9">Catalyzes cyclization of the linear tetrapyrrole, hydroxymethylbilane, to the macrocyclic uroporphyrinogen III.</text>
</comment>
<evidence type="ECO:0000313" key="12">
    <source>
        <dbReference type="Proteomes" id="UP000468638"/>
    </source>
</evidence>
<dbReference type="Proteomes" id="UP000468638">
    <property type="component" value="Unassembled WGS sequence"/>
</dbReference>
<comment type="catalytic activity">
    <reaction evidence="8 9">
        <text>hydroxymethylbilane = uroporphyrinogen III + H2O</text>
        <dbReference type="Rhea" id="RHEA:18965"/>
        <dbReference type="ChEBI" id="CHEBI:15377"/>
        <dbReference type="ChEBI" id="CHEBI:57308"/>
        <dbReference type="ChEBI" id="CHEBI:57845"/>
        <dbReference type="EC" id="4.2.1.75"/>
    </reaction>
</comment>
<dbReference type="Gene3D" id="3.40.50.10090">
    <property type="match status" value="2"/>
</dbReference>
<keyword evidence="5 9" id="KW-0627">Porphyrin biosynthesis</keyword>
<evidence type="ECO:0000256" key="3">
    <source>
        <dbReference type="ARBA" id="ARBA00013109"/>
    </source>
</evidence>
<accession>A0A6I4ZVN2</accession>
<dbReference type="SUPFAM" id="SSF69618">
    <property type="entry name" value="HemD-like"/>
    <property type="match status" value="1"/>
</dbReference>
<evidence type="ECO:0000256" key="6">
    <source>
        <dbReference type="ARBA" id="ARBA00037589"/>
    </source>
</evidence>
<organism evidence="11 12">
    <name type="scientific">Pontibacillus yanchengensis</name>
    <dbReference type="NCBI Taxonomy" id="462910"/>
    <lineage>
        <taxon>Bacteria</taxon>
        <taxon>Bacillati</taxon>
        <taxon>Bacillota</taxon>
        <taxon>Bacilli</taxon>
        <taxon>Bacillales</taxon>
        <taxon>Bacillaceae</taxon>
        <taxon>Pontibacillus</taxon>
    </lineage>
</organism>
<dbReference type="InterPro" id="IPR036108">
    <property type="entry name" value="4pyrrol_syn_uPrphyn_synt_sf"/>
</dbReference>
<evidence type="ECO:0000256" key="7">
    <source>
        <dbReference type="ARBA" id="ARBA00040167"/>
    </source>
</evidence>
<name>A0A6I4ZVN2_9BACI</name>
<dbReference type="AlphaFoldDB" id="A0A6I4ZVN2"/>
<dbReference type="OrthoDB" id="9815856at2"/>
<gene>
    <name evidence="11" type="ORF">GLW05_11480</name>
</gene>
<dbReference type="EMBL" id="WMEQ01000007">
    <property type="protein sequence ID" value="MYL34218.1"/>
    <property type="molecule type" value="Genomic_DNA"/>
</dbReference>
<dbReference type="PANTHER" id="PTHR38042:SF1">
    <property type="entry name" value="UROPORPHYRINOGEN-III SYNTHASE, CHLOROPLASTIC"/>
    <property type="match status" value="1"/>
</dbReference>
<evidence type="ECO:0000313" key="11">
    <source>
        <dbReference type="EMBL" id="MYL34218.1"/>
    </source>
</evidence>
<sequence>MLPLSGKHILVTREATKAHTITRLIEQQGGISIEIPLLHFQGIYSEENEKVMNQLSSYDWVFFTSTNGIHFFFELMEHYHHKTFEHAVKMKFAVIGEKTEKVLHDFGYKAHFIPDTYTGEYLGKEFNEYTSESCSILVVQGNLAKQSVVQELSNRNHTISTAEMYETNVNVRMKEALKKSLHETSLDIITFTSPSTVDAFVELAEEEWTEELTSIPCMCIGPSTQAEARKKGFTYTIIPEYYTVEGMIEATSAYFNKKG</sequence>